<comment type="caution">
    <text evidence="3">The sequence shown here is derived from an EMBL/GenBank/DDBJ whole genome shotgun (WGS) entry which is preliminary data.</text>
</comment>
<dbReference type="InterPro" id="IPR036188">
    <property type="entry name" value="FAD/NAD-bd_sf"/>
</dbReference>
<dbReference type="PANTHER" id="PTHR13847:SF281">
    <property type="entry name" value="FAD DEPENDENT OXIDOREDUCTASE DOMAIN-CONTAINING PROTEIN"/>
    <property type="match status" value="1"/>
</dbReference>
<evidence type="ECO:0000313" key="3">
    <source>
        <dbReference type="EMBL" id="MBB6260493.1"/>
    </source>
</evidence>
<accession>A0A841LQZ9</accession>
<dbReference type="SUPFAM" id="SSF51905">
    <property type="entry name" value="FAD/NAD(P)-binding domain"/>
    <property type="match status" value="1"/>
</dbReference>
<dbReference type="AlphaFoldDB" id="A0A841LQZ9"/>
<dbReference type="Pfam" id="PF01266">
    <property type="entry name" value="DAO"/>
    <property type="match status" value="1"/>
</dbReference>
<evidence type="ECO:0000313" key="4">
    <source>
        <dbReference type="Proteomes" id="UP000555393"/>
    </source>
</evidence>
<protein>
    <submittedName>
        <fullName evidence="3">Gamma-glutamylputrescine oxidase</fullName>
        <ecNumber evidence="3">1.4.3.-</ecNumber>
    </submittedName>
</protein>
<dbReference type="RefSeq" id="WP_184220938.1">
    <property type="nucleotide sequence ID" value="NZ_JACIIU010000003.1"/>
</dbReference>
<keyword evidence="1 3" id="KW-0560">Oxidoreductase</keyword>
<reference evidence="3 4" key="1">
    <citation type="submission" date="2020-08" db="EMBL/GenBank/DDBJ databases">
        <title>Genomic Encyclopedia of Type Strains, Phase IV (KMG-IV): sequencing the most valuable type-strain genomes for metagenomic binning, comparative biology and taxonomic classification.</title>
        <authorList>
            <person name="Goeker M."/>
        </authorList>
    </citation>
    <scope>NUCLEOTIDE SEQUENCE [LARGE SCALE GENOMIC DNA]</scope>
    <source>
        <strain evidence="3 4">DSM 22336</strain>
    </source>
</reference>
<evidence type="ECO:0000256" key="1">
    <source>
        <dbReference type="ARBA" id="ARBA00023002"/>
    </source>
</evidence>
<organism evidence="3 4">
    <name type="scientific">Paenochrobactrum gallinarii</name>
    <dbReference type="NCBI Taxonomy" id="643673"/>
    <lineage>
        <taxon>Bacteria</taxon>
        <taxon>Pseudomonadati</taxon>
        <taxon>Pseudomonadota</taxon>
        <taxon>Alphaproteobacteria</taxon>
        <taxon>Hyphomicrobiales</taxon>
        <taxon>Brucellaceae</taxon>
        <taxon>Paenochrobactrum</taxon>
    </lineage>
</organism>
<dbReference type="GO" id="GO:0005737">
    <property type="term" value="C:cytoplasm"/>
    <property type="evidence" value="ECO:0007669"/>
    <property type="project" value="TreeGrafter"/>
</dbReference>
<evidence type="ECO:0000259" key="2">
    <source>
        <dbReference type="Pfam" id="PF01266"/>
    </source>
</evidence>
<feature type="domain" description="FAD dependent oxidoreductase" evidence="2">
    <location>
        <begin position="43"/>
        <end position="393"/>
    </location>
</feature>
<sequence length="437" mass="47964">MLQQNQSPISHYLSPISPGFSWYEASVAERPAYPALDGSRQADVVIIGGGYTGLSAAFHLAQNGVDVVLIDAARFGDGASGRNGGQFGTGQRSWAEDLENEYGFTRAKALFELAEDSKPLIKSICNQHNIDIEYATGQMSVAHKKRYLKQYERHVELMQTRYNYPHVRMMDAQEAAEKLGSTRYYGGTYDSGTGHIHPLKLLVGMAKLAAQAGASLFENTKATKLECQNGRVTVTTDKGTITAKHCLLAVNAHGGLLEPVSAAHVMPIRSFMGATVPLDKKYGVLHGGEAVDDSRFVVRYFRLTQDGRLLFGGREAYTADNPREISTHIRRQIAEIYPQLADVEITHSWGGSVGITMPRQPFVREVMPNVISAGGYSGHGVMLANLMGQLYAEKLAGKGERLQLLQDLNIPAFPGGRRFRSPLLFVALSWFALMDRI</sequence>
<gene>
    <name evidence="3" type="ORF">FHS77_001027</name>
</gene>
<dbReference type="PANTHER" id="PTHR13847">
    <property type="entry name" value="SARCOSINE DEHYDROGENASE-RELATED"/>
    <property type="match status" value="1"/>
</dbReference>
<dbReference type="EMBL" id="JACIIU010000003">
    <property type="protein sequence ID" value="MBB6260493.1"/>
    <property type="molecule type" value="Genomic_DNA"/>
</dbReference>
<dbReference type="PRINTS" id="PR00411">
    <property type="entry name" value="PNDRDTASEI"/>
</dbReference>
<dbReference type="Gene3D" id="3.30.9.10">
    <property type="entry name" value="D-Amino Acid Oxidase, subunit A, domain 2"/>
    <property type="match status" value="1"/>
</dbReference>
<dbReference type="Gene3D" id="3.50.50.60">
    <property type="entry name" value="FAD/NAD(P)-binding domain"/>
    <property type="match status" value="1"/>
</dbReference>
<dbReference type="Proteomes" id="UP000555393">
    <property type="component" value="Unassembled WGS sequence"/>
</dbReference>
<dbReference type="InterPro" id="IPR006076">
    <property type="entry name" value="FAD-dep_OxRdtase"/>
</dbReference>
<name>A0A841LQZ9_9HYPH</name>
<keyword evidence="4" id="KW-1185">Reference proteome</keyword>
<dbReference type="EC" id="1.4.3.-" evidence="3"/>
<proteinExistence type="predicted"/>
<dbReference type="GO" id="GO:0016491">
    <property type="term" value="F:oxidoreductase activity"/>
    <property type="evidence" value="ECO:0007669"/>
    <property type="project" value="UniProtKB-KW"/>
</dbReference>